<feature type="region of interest" description="Disordered" evidence="1">
    <location>
        <begin position="21"/>
        <end position="51"/>
    </location>
</feature>
<feature type="domain" description="VWFC" evidence="3">
    <location>
        <begin position="310"/>
        <end position="369"/>
    </location>
</feature>
<dbReference type="InterPro" id="IPR001007">
    <property type="entry name" value="VWF_dom"/>
</dbReference>
<dbReference type="SUPFAM" id="SSF53300">
    <property type="entry name" value="vWA-like"/>
    <property type="match status" value="1"/>
</dbReference>
<dbReference type="PROSITE" id="PS01208">
    <property type="entry name" value="VWFC_1"/>
    <property type="match status" value="4"/>
</dbReference>
<accession>A0A6P4ZZH8</accession>
<dbReference type="Proteomes" id="UP000515135">
    <property type="component" value="Unplaced"/>
</dbReference>
<dbReference type="Gene3D" id="3.40.50.410">
    <property type="entry name" value="von Willebrand factor, type A domain"/>
    <property type="match status" value="1"/>
</dbReference>
<gene>
    <name evidence="6" type="primary">LOC109483748</name>
</gene>
<dbReference type="PANTHER" id="PTHR46439:SF1">
    <property type="entry name" value="CYSTEINE-RICH MOTOR NEURON 1 PROTEIN"/>
    <property type="match status" value="1"/>
</dbReference>
<name>A0A6P4ZZH8_BRABE</name>
<dbReference type="Gene3D" id="6.20.200.20">
    <property type="match status" value="3"/>
</dbReference>
<evidence type="ECO:0000313" key="6">
    <source>
        <dbReference type="RefSeq" id="XP_019642383.1"/>
    </source>
</evidence>
<evidence type="ECO:0000259" key="3">
    <source>
        <dbReference type="PROSITE" id="PS50184"/>
    </source>
</evidence>
<feature type="domain" description="VWFC" evidence="3">
    <location>
        <begin position="562"/>
        <end position="621"/>
    </location>
</feature>
<dbReference type="AlphaFoldDB" id="A0A6P4ZZH8"/>
<feature type="compositionally biased region" description="Pro residues" evidence="1">
    <location>
        <begin position="26"/>
        <end position="51"/>
    </location>
</feature>
<dbReference type="SUPFAM" id="SSF57603">
    <property type="entry name" value="FnI-like domain"/>
    <property type="match status" value="5"/>
</dbReference>
<evidence type="ECO:0000259" key="4">
    <source>
        <dbReference type="PROSITE" id="PS50234"/>
    </source>
</evidence>
<dbReference type="InterPro" id="IPR002035">
    <property type="entry name" value="VWF_A"/>
</dbReference>
<evidence type="ECO:0000313" key="5">
    <source>
        <dbReference type="Proteomes" id="UP000515135"/>
    </source>
</evidence>
<feature type="domain" description="VWFC" evidence="3">
    <location>
        <begin position="245"/>
        <end position="305"/>
    </location>
</feature>
<protein>
    <submittedName>
        <fullName evidence="6">Kielin/chordin-like protein isoform X2</fullName>
    </submittedName>
</protein>
<feature type="chain" id="PRO_5028294370" evidence="2">
    <location>
        <begin position="22"/>
        <end position="621"/>
    </location>
</feature>
<dbReference type="Pfam" id="PF23334">
    <property type="entry name" value="VWC2L_2nd"/>
    <property type="match status" value="6"/>
</dbReference>
<dbReference type="Pfam" id="PF00092">
    <property type="entry name" value="VWA"/>
    <property type="match status" value="1"/>
</dbReference>
<dbReference type="InterPro" id="IPR036465">
    <property type="entry name" value="vWFA_dom_sf"/>
</dbReference>
<feature type="domain" description="VWFA" evidence="4">
    <location>
        <begin position="60"/>
        <end position="237"/>
    </location>
</feature>
<dbReference type="RefSeq" id="XP_019642383.1">
    <property type="nucleotide sequence ID" value="XM_019786824.1"/>
</dbReference>
<feature type="domain" description="VWFC" evidence="3">
    <location>
        <begin position="439"/>
        <end position="498"/>
    </location>
</feature>
<dbReference type="PROSITE" id="PS50184">
    <property type="entry name" value="VWFC_2"/>
    <property type="match status" value="5"/>
</dbReference>
<dbReference type="SMART" id="SM00214">
    <property type="entry name" value="VWC"/>
    <property type="match status" value="6"/>
</dbReference>
<dbReference type="PROSITE" id="PS50234">
    <property type="entry name" value="VWFA"/>
    <property type="match status" value="1"/>
</dbReference>
<dbReference type="GeneID" id="109483748"/>
<organism evidence="5 6">
    <name type="scientific">Branchiostoma belcheri</name>
    <name type="common">Amphioxus</name>
    <dbReference type="NCBI Taxonomy" id="7741"/>
    <lineage>
        <taxon>Eukaryota</taxon>
        <taxon>Metazoa</taxon>
        <taxon>Chordata</taxon>
        <taxon>Cephalochordata</taxon>
        <taxon>Leptocardii</taxon>
        <taxon>Amphioxiformes</taxon>
        <taxon>Branchiostomatidae</taxon>
        <taxon>Branchiostoma</taxon>
    </lineage>
</organism>
<dbReference type="InterPro" id="IPR052624">
    <property type="entry name" value="CRIM1"/>
</dbReference>
<sequence length="621" mass="65153">MMWKLLLPTLVMFVSIHQTSGENYPTPAPEPVPPTPAPEPVPPAPEPEPPAPVAPVCATDVVFIVDDSSSVSSSWFGRAKQFIIDFLQCFTDQDVGIGVILFNCVPRTGIPLGMYTAADAGLPAAISLMMRQGGLSRIGQAISFMTATTSFRHGVPKAVVILTDGMPQSDAAGQTMDDYEAQAIAARNAGIDLYAVGIGGPGRVDFDVLETITGSEDRLFRGEYNPCKVAYRILANLCASAAALAGCMYGNAVVIPVGYEYKPDDCTMCTCDAAGEAPACAVYSCAPPPCDNPVRVAGQCCPVCDFEAPAGCLYNGAIIPVGEEYKPDDCTTCTCEDAGEEPACVLYACAPPPCDNPVKVAGQCCPVCDAPEGCWYNRSSSAVLIPFGIEYKEGACESCHCYADEERAICLAYACRFDFCTNLVRLAGQCCPDCPACCQGCYHGDDFIPVGATFQPDPCTFCHCYSPWEPAICAVVDCAFPPCVNLITPPGECCPVCTDIGCEHPDGIILPGEPYEVDGCMTCYCGAAGQEPLCATAACLLPPCDTPVQIAGQCCPVCEAPEGCPYNGMIIPLNDSFKPDDCTTCTCSVAGEAPLCIAVSCALPPCPDPVKIAGQCCPTCP</sequence>
<keyword evidence="5" id="KW-1185">Reference proteome</keyword>
<evidence type="ECO:0000256" key="1">
    <source>
        <dbReference type="SAM" id="MobiDB-lite"/>
    </source>
</evidence>
<feature type="signal peptide" evidence="2">
    <location>
        <begin position="1"/>
        <end position="21"/>
    </location>
</feature>
<reference evidence="6" key="1">
    <citation type="submission" date="2025-08" db="UniProtKB">
        <authorList>
            <consortium name="RefSeq"/>
        </authorList>
    </citation>
    <scope>IDENTIFICATION</scope>
    <source>
        <tissue evidence="6">Gonad</tissue>
    </source>
</reference>
<dbReference type="PANTHER" id="PTHR46439">
    <property type="entry name" value="CYSTEINE-RICH MOTOR NEURON 1 PROTEIN"/>
    <property type="match status" value="1"/>
</dbReference>
<evidence type="ECO:0000256" key="2">
    <source>
        <dbReference type="SAM" id="SignalP"/>
    </source>
</evidence>
<dbReference type="SMART" id="SM00327">
    <property type="entry name" value="VWA"/>
    <property type="match status" value="1"/>
</dbReference>
<dbReference type="OrthoDB" id="6022609at2759"/>
<keyword evidence="2" id="KW-0732">Signal</keyword>
<dbReference type="GO" id="GO:0005886">
    <property type="term" value="C:plasma membrane"/>
    <property type="evidence" value="ECO:0007669"/>
    <property type="project" value="TreeGrafter"/>
</dbReference>
<proteinExistence type="predicted"/>
<feature type="domain" description="VWFC" evidence="3">
    <location>
        <begin position="500"/>
        <end position="559"/>
    </location>
</feature>